<dbReference type="RefSeq" id="WP_120975716.1">
    <property type="nucleotide sequence ID" value="NZ_RBZM01000004.1"/>
</dbReference>
<evidence type="ECO:0000256" key="4">
    <source>
        <dbReference type="ARBA" id="ARBA00022801"/>
    </source>
</evidence>
<dbReference type="Proteomes" id="UP000282076">
    <property type="component" value="Unassembled WGS sequence"/>
</dbReference>
<gene>
    <name evidence="12" type="primary">lepA</name>
    <name evidence="14" type="ORF">D7Z26_08205</name>
</gene>
<sequence>MAELTFKQTHIRNFCIIAHIDHGKSTLADRILEYTGTLTSREMQDQVLDSMDLERERGITIKLQAVRLLYKADDGETYMLHLIDTPGHVDFTYEVSRSLAACEGALLVVDAAQGIEAQTLANVYLALDNNLEIVPVINKIDLPSADPERVKKEVEDVIGLDTSDAVLASAKNGIGIKEILEQVVQKIPAPSGDRNKPLKALIFDSHYDPYKGVICYIRIVDGTIRAGTRMKFMATGANFDVIEVGTFMPRPTAVTELGPGDVGFVTASIRNVKDTRVGDTITDMRNPTAEALPGYRRVNPMVFCGLYPIETTDYNDLRDALEKLELNDASLRYEPESSQALGFGFRCGFLGMLHMEIIQERIEREFNIPLITTAPSVIYKVTQTNGDIMEISNPADYPEAGKIDFVEEPYVKASIIVPNDFVGAIMELCQGKRGEFIDMQYLDTNRVTLKYDMPLAEIVYDFFDQLKSSTKGYASFDYELTGYRQSTLVKMDILLNAEKVDALSFIVHKDRAYNRGRVICEKLKELIPRQMFEVPIQAAIGQKIVARESIKAMRKNVLAKCYGGDISRKRKLLDKQKEGKKRMKQVGNVEVPQEAFMAVLKLDND</sequence>
<feature type="domain" description="Tr-type G" evidence="13">
    <location>
        <begin position="9"/>
        <end position="191"/>
    </location>
</feature>
<dbReference type="InterPro" id="IPR000795">
    <property type="entry name" value="T_Tr_GTP-bd_dom"/>
</dbReference>
<dbReference type="CDD" id="cd16260">
    <property type="entry name" value="EF4_III"/>
    <property type="match status" value="1"/>
</dbReference>
<dbReference type="Pfam" id="PF06421">
    <property type="entry name" value="LepA_C"/>
    <property type="match status" value="1"/>
</dbReference>
<evidence type="ECO:0000256" key="12">
    <source>
        <dbReference type="HAMAP-Rule" id="MF_00071"/>
    </source>
</evidence>
<comment type="subcellular location">
    <subcellularLocation>
        <location evidence="12">Cell membrane</location>
        <topology evidence="12">Peripheral membrane protein</topology>
        <orientation evidence="12">Cytoplasmic side</orientation>
    </subcellularLocation>
</comment>
<dbReference type="EC" id="3.6.5.n1" evidence="11 12"/>
<evidence type="ECO:0000256" key="2">
    <source>
        <dbReference type="ARBA" id="ARBA00022475"/>
    </source>
</evidence>
<evidence type="ECO:0000256" key="6">
    <source>
        <dbReference type="ARBA" id="ARBA00023134"/>
    </source>
</evidence>
<dbReference type="InterPro" id="IPR027417">
    <property type="entry name" value="P-loop_NTPase"/>
</dbReference>
<evidence type="ECO:0000259" key="13">
    <source>
        <dbReference type="PROSITE" id="PS51722"/>
    </source>
</evidence>
<dbReference type="Gene3D" id="3.30.70.870">
    <property type="entry name" value="Elongation Factor G (Translational Gtpase), domain 3"/>
    <property type="match status" value="1"/>
</dbReference>
<dbReference type="PANTHER" id="PTHR43512">
    <property type="entry name" value="TRANSLATION FACTOR GUF1-RELATED"/>
    <property type="match status" value="1"/>
</dbReference>
<dbReference type="PROSITE" id="PS00301">
    <property type="entry name" value="G_TR_1"/>
    <property type="match status" value="1"/>
</dbReference>
<dbReference type="InterPro" id="IPR009000">
    <property type="entry name" value="Transl_B-barrel_sf"/>
</dbReference>
<dbReference type="PROSITE" id="PS51722">
    <property type="entry name" value="G_TR_2"/>
    <property type="match status" value="1"/>
</dbReference>
<accession>A0A494Y5J9</accession>
<dbReference type="GO" id="GO:0043022">
    <property type="term" value="F:ribosome binding"/>
    <property type="evidence" value="ECO:0007669"/>
    <property type="project" value="UniProtKB-UniRule"/>
</dbReference>
<dbReference type="Gene3D" id="3.30.70.2570">
    <property type="entry name" value="Elongation factor 4, C-terminal domain"/>
    <property type="match status" value="1"/>
</dbReference>
<dbReference type="SUPFAM" id="SSF52540">
    <property type="entry name" value="P-loop containing nucleoside triphosphate hydrolases"/>
    <property type="match status" value="1"/>
</dbReference>
<dbReference type="InterPro" id="IPR000640">
    <property type="entry name" value="EFG_V-like"/>
</dbReference>
<dbReference type="Pfam" id="PF00009">
    <property type="entry name" value="GTP_EFTU"/>
    <property type="match status" value="1"/>
</dbReference>
<dbReference type="Gene3D" id="3.40.50.300">
    <property type="entry name" value="P-loop containing nucleotide triphosphate hydrolases"/>
    <property type="match status" value="1"/>
</dbReference>
<keyword evidence="3 12" id="KW-0547">Nucleotide-binding</keyword>
<evidence type="ECO:0000256" key="5">
    <source>
        <dbReference type="ARBA" id="ARBA00022917"/>
    </source>
</evidence>
<keyword evidence="15" id="KW-1185">Reference proteome</keyword>
<evidence type="ECO:0000313" key="15">
    <source>
        <dbReference type="Proteomes" id="UP000282076"/>
    </source>
</evidence>
<dbReference type="CDD" id="cd03699">
    <property type="entry name" value="EF4_II"/>
    <property type="match status" value="1"/>
</dbReference>
<name>A0A494Y5J9_9BACL</name>
<dbReference type="FunFam" id="3.40.50.300:FF:000078">
    <property type="entry name" value="Elongation factor 4"/>
    <property type="match status" value="1"/>
</dbReference>
<dbReference type="GO" id="GO:0003924">
    <property type="term" value="F:GTPase activity"/>
    <property type="evidence" value="ECO:0007669"/>
    <property type="project" value="UniProtKB-UniRule"/>
</dbReference>
<dbReference type="SUPFAM" id="SSF54980">
    <property type="entry name" value="EF-G C-terminal domain-like"/>
    <property type="match status" value="2"/>
</dbReference>
<dbReference type="GO" id="GO:0003746">
    <property type="term" value="F:translation elongation factor activity"/>
    <property type="evidence" value="ECO:0007669"/>
    <property type="project" value="UniProtKB-UniRule"/>
</dbReference>
<evidence type="ECO:0000256" key="8">
    <source>
        <dbReference type="ARBA" id="ARBA00050293"/>
    </source>
</evidence>
<keyword evidence="2 12" id="KW-1003">Cell membrane</keyword>
<dbReference type="SMART" id="SM00838">
    <property type="entry name" value="EFG_C"/>
    <property type="match status" value="1"/>
</dbReference>
<dbReference type="CDD" id="cd01890">
    <property type="entry name" value="LepA"/>
    <property type="match status" value="1"/>
</dbReference>
<dbReference type="FunFam" id="2.40.30.10:FF:000015">
    <property type="entry name" value="Translation factor GUF1, mitochondrial"/>
    <property type="match status" value="1"/>
</dbReference>
<keyword evidence="4 12" id="KW-0378">Hydrolase</keyword>
<comment type="similarity">
    <text evidence="10">Belongs to the GTP-binding elongation factor family. LepA subfamily.</text>
</comment>
<keyword evidence="14" id="KW-0251">Elongation factor</keyword>
<dbReference type="InterPro" id="IPR005225">
    <property type="entry name" value="Small_GTP-bd"/>
</dbReference>
<comment type="caution">
    <text evidence="14">The sequence shown here is derived from an EMBL/GenBank/DDBJ whole genome shotgun (WGS) entry which is preliminary data.</text>
</comment>
<dbReference type="EMBL" id="RBZM01000004">
    <property type="protein sequence ID" value="RKP55190.1"/>
    <property type="molecule type" value="Genomic_DNA"/>
</dbReference>
<feature type="binding site" evidence="12">
    <location>
        <begin position="21"/>
        <end position="26"/>
    </location>
    <ligand>
        <name>GTP</name>
        <dbReference type="ChEBI" id="CHEBI:37565"/>
    </ligand>
</feature>
<dbReference type="OrthoDB" id="9801591at2"/>
<evidence type="ECO:0000313" key="14">
    <source>
        <dbReference type="EMBL" id="RKP55190.1"/>
    </source>
</evidence>
<protein>
    <recommendedName>
        <fullName evidence="11 12">Elongation factor 4</fullName>
        <shortName evidence="12">EF-4</shortName>
        <ecNumber evidence="11 12">3.6.5.n1</ecNumber>
    </recommendedName>
    <alternativeName>
        <fullName evidence="12">Ribosomal back-translocase LepA</fullName>
    </alternativeName>
</protein>
<evidence type="ECO:0000256" key="11">
    <source>
        <dbReference type="ARBA" id="ARBA00066744"/>
    </source>
</evidence>
<dbReference type="Pfam" id="PF00679">
    <property type="entry name" value="EFG_C"/>
    <property type="match status" value="1"/>
</dbReference>
<dbReference type="GO" id="GO:0005886">
    <property type="term" value="C:plasma membrane"/>
    <property type="evidence" value="ECO:0007669"/>
    <property type="project" value="UniProtKB-SubCell"/>
</dbReference>
<dbReference type="Gene3D" id="3.30.70.240">
    <property type="match status" value="1"/>
</dbReference>
<dbReference type="InterPro" id="IPR006297">
    <property type="entry name" value="EF-4"/>
</dbReference>
<dbReference type="CDD" id="cd03709">
    <property type="entry name" value="lepA_C"/>
    <property type="match status" value="1"/>
</dbReference>
<dbReference type="PRINTS" id="PR00315">
    <property type="entry name" value="ELONGATNFCT"/>
</dbReference>
<dbReference type="FunFam" id="3.30.70.2570:FF:000001">
    <property type="entry name" value="Translation factor GUF1, mitochondrial"/>
    <property type="match status" value="1"/>
</dbReference>
<evidence type="ECO:0000256" key="10">
    <source>
        <dbReference type="ARBA" id="ARBA00061052"/>
    </source>
</evidence>
<keyword evidence="6 12" id="KW-0342">GTP-binding</keyword>
<dbReference type="GO" id="GO:0045727">
    <property type="term" value="P:positive regulation of translation"/>
    <property type="evidence" value="ECO:0007669"/>
    <property type="project" value="UniProtKB-UniRule"/>
</dbReference>
<dbReference type="FunFam" id="3.30.70.870:FF:000004">
    <property type="entry name" value="Translation factor GUF1, mitochondrial"/>
    <property type="match status" value="1"/>
</dbReference>
<dbReference type="InterPro" id="IPR013842">
    <property type="entry name" value="LepA_CTD"/>
</dbReference>
<evidence type="ECO:0000256" key="1">
    <source>
        <dbReference type="ARBA" id="ARBA00005454"/>
    </source>
</evidence>
<dbReference type="HAMAP" id="MF_00071">
    <property type="entry name" value="LepA"/>
    <property type="match status" value="1"/>
</dbReference>
<dbReference type="SUPFAM" id="SSF50447">
    <property type="entry name" value="Translation proteins"/>
    <property type="match status" value="1"/>
</dbReference>
<comment type="function">
    <text evidence="9 12">Required for accurate and efficient protein synthesis under certain stress conditions. May act as a fidelity factor of the translation reaction, by catalyzing a one-codon backward translocation of tRNAs on improperly translocated ribosomes. Back-translocation proceeds from a post-translocation (POST) complex to a pre-translocation (PRE) complex, thus giving elongation factor G a second chance to translocate the tRNAs correctly. Binds to ribosomes in a GTP-dependent manner.</text>
</comment>
<organism evidence="14 15">
    <name type="scientific">Cohnella endophytica</name>
    <dbReference type="NCBI Taxonomy" id="2419778"/>
    <lineage>
        <taxon>Bacteria</taxon>
        <taxon>Bacillati</taxon>
        <taxon>Bacillota</taxon>
        <taxon>Bacilli</taxon>
        <taxon>Bacillales</taxon>
        <taxon>Paenibacillaceae</taxon>
        <taxon>Cohnella</taxon>
    </lineage>
</organism>
<dbReference type="PANTHER" id="PTHR43512:SF4">
    <property type="entry name" value="TRANSLATION FACTOR GUF1 HOMOLOG, CHLOROPLASTIC"/>
    <property type="match status" value="1"/>
</dbReference>
<keyword evidence="5 12" id="KW-0648">Protein biosynthesis</keyword>
<evidence type="ECO:0000256" key="3">
    <source>
        <dbReference type="ARBA" id="ARBA00022741"/>
    </source>
</evidence>
<dbReference type="Gene3D" id="2.40.30.10">
    <property type="entry name" value="Translation factors"/>
    <property type="match status" value="1"/>
</dbReference>
<reference evidence="14 15" key="1">
    <citation type="submission" date="2018-10" db="EMBL/GenBank/DDBJ databases">
        <title>Cohnella sp. M2MS4P-1, whole genome shotgun sequence.</title>
        <authorList>
            <person name="Tuo L."/>
        </authorList>
    </citation>
    <scope>NUCLEOTIDE SEQUENCE [LARGE SCALE GENOMIC DNA]</scope>
    <source>
        <strain evidence="14 15">M2MS4P-1</strain>
    </source>
</reference>
<dbReference type="InterPro" id="IPR035647">
    <property type="entry name" value="EFG_III/V"/>
</dbReference>
<dbReference type="InterPro" id="IPR031157">
    <property type="entry name" value="G_TR_CS"/>
</dbReference>
<keyword evidence="7 12" id="KW-0472">Membrane</keyword>
<dbReference type="AlphaFoldDB" id="A0A494Y5J9"/>
<dbReference type="InterPro" id="IPR004161">
    <property type="entry name" value="EFTu-like_2"/>
</dbReference>
<dbReference type="Pfam" id="PF03144">
    <property type="entry name" value="GTP_EFTU_D2"/>
    <property type="match status" value="1"/>
</dbReference>
<evidence type="ECO:0000256" key="7">
    <source>
        <dbReference type="ARBA" id="ARBA00023136"/>
    </source>
</evidence>
<dbReference type="NCBIfam" id="TIGR01393">
    <property type="entry name" value="lepA"/>
    <property type="match status" value="1"/>
</dbReference>
<evidence type="ECO:0000256" key="9">
    <source>
        <dbReference type="ARBA" id="ARBA00057626"/>
    </source>
</evidence>
<dbReference type="InterPro" id="IPR035654">
    <property type="entry name" value="LepA_IV"/>
</dbReference>
<feature type="binding site" evidence="12">
    <location>
        <begin position="138"/>
        <end position="141"/>
    </location>
    <ligand>
        <name>GTP</name>
        <dbReference type="ChEBI" id="CHEBI:37565"/>
    </ligand>
</feature>
<comment type="similarity">
    <text evidence="1 12">Belongs to the TRAFAC class translation factor GTPase superfamily. Classic translation factor GTPase family. LepA subfamily.</text>
</comment>
<dbReference type="FunFam" id="3.30.70.240:FF:000007">
    <property type="entry name" value="Translation factor GUF1, mitochondrial"/>
    <property type="match status" value="1"/>
</dbReference>
<dbReference type="GO" id="GO:0005525">
    <property type="term" value="F:GTP binding"/>
    <property type="evidence" value="ECO:0007669"/>
    <property type="project" value="UniProtKB-UniRule"/>
</dbReference>
<proteinExistence type="inferred from homology"/>
<comment type="catalytic activity">
    <reaction evidence="8 12">
        <text>GTP + H2O = GDP + phosphate + H(+)</text>
        <dbReference type="Rhea" id="RHEA:19669"/>
        <dbReference type="ChEBI" id="CHEBI:15377"/>
        <dbReference type="ChEBI" id="CHEBI:15378"/>
        <dbReference type="ChEBI" id="CHEBI:37565"/>
        <dbReference type="ChEBI" id="CHEBI:43474"/>
        <dbReference type="ChEBI" id="CHEBI:58189"/>
        <dbReference type="EC" id="3.6.5.n1"/>
    </reaction>
</comment>
<dbReference type="InterPro" id="IPR038363">
    <property type="entry name" value="LepA_C_sf"/>
</dbReference>
<dbReference type="NCBIfam" id="TIGR00231">
    <property type="entry name" value="small_GTP"/>
    <property type="match status" value="1"/>
</dbReference>